<dbReference type="EMBL" id="JBJQOH010000006">
    <property type="protein sequence ID" value="KAL3684025.1"/>
    <property type="molecule type" value="Genomic_DNA"/>
</dbReference>
<accession>A0ABD3H118</accession>
<protein>
    <recommendedName>
        <fullName evidence="2">HD/PDEase domain-containing protein</fullName>
    </recommendedName>
</protein>
<dbReference type="Pfam" id="PF01966">
    <property type="entry name" value="HD"/>
    <property type="match status" value="1"/>
</dbReference>
<dbReference type="InterPro" id="IPR003607">
    <property type="entry name" value="HD/PDEase_dom"/>
</dbReference>
<name>A0ABD3H118_9MARC</name>
<reference evidence="3 4" key="1">
    <citation type="submission" date="2024-09" db="EMBL/GenBank/DDBJ databases">
        <title>Chromosome-scale assembly of Riccia sorocarpa.</title>
        <authorList>
            <person name="Paukszto L."/>
        </authorList>
    </citation>
    <scope>NUCLEOTIDE SEQUENCE [LARGE SCALE GENOMIC DNA]</scope>
    <source>
        <strain evidence="3">LP-2024</strain>
        <tissue evidence="3">Aerial parts of the thallus</tissue>
    </source>
</reference>
<dbReference type="InterPro" id="IPR006674">
    <property type="entry name" value="HD_domain"/>
</dbReference>
<dbReference type="PANTHER" id="PTHR33594">
    <property type="entry name" value="SUPERFAMILY HYDROLASE, PUTATIVE (AFU_ORTHOLOGUE AFUA_1G03035)-RELATED"/>
    <property type="match status" value="1"/>
</dbReference>
<dbReference type="PANTHER" id="PTHR33594:SF1">
    <property type="entry name" value="HD_PDEASE DOMAIN-CONTAINING PROTEIN"/>
    <property type="match status" value="1"/>
</dbReference>
<organism evidence="3 4">
    <name type="scientific">Riccia sorocarpa</name>
    <dbReference type="NCBI Taxonomy" id="122646"/>
    <lineage>
        <taxon>Eukaryota</taxon>
        <taxon>Viridiplantae</taxon>
        <taxon>Streptophyta</taxon>
        <taxon>Embryophyta</taxon>
        <taxon>Marchantiophyta</taxon>
        <taxon>Marchantiopsida</taxon>
        <taxon>Marchantiidae</taxon>
        <taxon>Marchantiales</taxon>
        <taxon>Ricciaceae</taxon>
        <taxon>Riccia</taxon>
    </lineage>
</organism>
<evidence type="ECO:0000313" key="3">
    <source>
        <dbReference type="EMBL" id="KAL3684025.1"/>
    </source>
</evidence>
<sequence>MNSPSGDLPVDTDNIIDDPGDKCPDALDDVRTGVEIEAVVKDAEELVQKVMGKWDSSHDPFHVYRVRSLALSLADEEGLPPESRQIVELAALLHDIDDHKYASTREKRTEPTAEEFLTQHQIDPTLKEAIMNIIHSMGFKEELNSSSKRKFSLEFAVVQDADRLDAIGAIGIGRAFTFGGARNSPMYDPDVQPRVNLTKKEYTSTRTTTINHFHEKLLKLKDMMKSQAGKRRAEGRHKFMLQFLDQFAGEWSGNL</sequence>
<evidence type="ECO:0000259" key="2">
    <source>
        <dbReference type="SMART" id="SM00471"/>
    </source>
</evidence>
<feature type="region of interest" description="Disordered" evidence="1">
    <location>
        <begin position="1"/>
        <end position="22"/>
    </location>
</feature>
<evidence type="ECO:0000256" key="1">
    <source>
        <dbReference type="SAM" id="MobiDB-lite"/>
    </source>
</evidence>
<dbReference type="SMART" id="SM00471">
    <property type="entry name" value="HDc"/>
    <property type="match status" value="1"/>
</dbReference>
<dbReference type="CDD" id="cd00077">
    <property type="entry name" value="HDc"/>
    <property type="match status" value="1"/>
</dbReference>
<gene>
    <name evidence="3" type="ORF">R1sor_002047</name>
</gene>
<evidence type="ECO:0000313" key="4">
    <source>
        <dbReference type="Proteomes" id="UP001633002"/>
    </source>
</evidence>
<keyword evidence="4" id="KW-1185">Reference proteome</keyword>
<proteinExistence type="predicted"/>
<feature type="domain" description="HD/PDEase" evidence="2">
    <location>
        <begin position="55"/>
        <end position="176"/>
    </location>
</feature>
<dbReference type="Proteomes" id="UP001633002">
    <property type="component" value="Unassembled WGS sequence"/>
</dbReference>
<dbReference type="Gene3D" id="1.10.472.50">
    <property type="entry name" value="HD-domain/PDEase-like"/>
    <property type="match status" value="1"/>
</dbReference>
<dbReference type="AlphaFoldDB" id="A0ABD3H118"/>
<comment type="caution">
    <text evidence="3">The sequence shown here is derived from an EMBL/GenBank/DDBJ whole genome shotgun (WGS) entry which is preliminary data.</text>
</comment>
<dbReference type="SUPFAM" id="SSF109604">
    <property type="entry name" value="HD-domain/PDEase-like"/>
    <property type="match status" value="1"/>
</dbReference>
<dbReference type="Gene3D" id="1.20.58.1910">
    <property type="match status" value="1"/>
</dbReference>